<dbReference type="Proteomes" id="UP000324748">
    <property type="component" value="Unassembled WGS sequence"/>
</dbReference>
<dbReference type="Gene3D" id="3.40.50.720">
    <property type="entry name" value="NAD(P)-binding Rossmann-like Domain"/>
    <property type="match status" value="1"/>
</dbReference>
<dbReference type="PROSITE" id="PS00061">
    <property type="entry name" value="ADH_SHORT"/>
    <property type="match status" value="1"/>
</dbReference>
<keyword evidence="2" id="KW-0521">NADP</keyword>
<dbReference type="Pfam" id="PF13561">
    <property type="entry name" value="adh_short_C2"/>
    <property type="match status" value="1"/>
</dbReference>
<evidence type="ECO:0000256" key="2">
    <source>
        <dbReference type="ARBA" id="ARBA00022857"/>
    </source>
</evidence>
<dbReference type="InterPro" id="IPR036291">
    <property type="entry name" value="NAD(P)-bd_dom_sf"/>
</dbReference>
<comment type="similarity">
    <text evidence="1">Belongs to the short-chain dehydrogenases/reductases (SDR) family.</text>
</comment>
<dbReference type="EMBL" id="VSWC01000183">
    <property type="protein sequence ID" value="KAA1068808.1"/>
    <property type="molecule type" value="Genomic_DNA"/>
</dbReference>
<dbReference type="SUPFAM" id="SSF51735">
    <property type="entry name" value="NAD(P)-binding Rossmann-fold domains"/>
    <property type="match status" value="1"/>
</dbReference>
<dbReference type="PANTHER" id="PTHR43008">
    <property type="entry name" value="BENZIL REDUCTASE"/>
    <property type="match status" value="1"/>
</dbReference>
<evidence type="ECO:0000313" key="5">
    <source>
        <dbReference type="Proteomes" id="UP000324748"/>
    </source>
</evidence>
<evidence type="ECO:0000256" key="1">
    <source>
        <dbReference type="ARBA" id="ARBA00006484"/>
    </source>
</evidence>
<dbReference type="InterPro" id="IPR002347">
    <property type="entry name" value="SDR_fam"/>
</dbReference>
<comment type="caution">
    <text evidence="4">The sequence shown here is derived from an EMBL/GenBank/DDBJ whole genome shotgun (WGS) entry which is preliminary data.</text>
</comment>
<evidence type="ECO:0000256" key="3">
    <source>
        <dbReference type="ARBA" id="ARBA00023002"/>
    </source>
</evidence>
<dbReference type="GO" id="GO:0050664">
    <property type="term" value="F:oxidoreductase activity, acting on NAD(P)H, oxygen as acceptor"/>
    <property type="evidence" value="ECO:0007669"/>
    <property type="project" value="TreeGrafter"/>
</dbReference>
<name>A0A5B0LYM1_PUCGR</name>
<protein>
    <recommendedName>
        <fullName evidence="6">Sorbose reductase sou1</fullName>
    </recommendedName>
</protein>
<dbReference type="PANTHER" id="PTHR43008:SF4">
    <property type="entry name" value="CHAIN DEHYDROGENASE, PUTATIVE (AFU_ORTHOLOGUE AFUA_4G08710)-RELATED"/>
    <property type="match status" value="1"/>
</dbReference>
<dbReference type="InterPro" id="IPR020904">
    <property type="entry name" value="Sc_DH/Rdtase_CS"/>
</dbReference>
<evidence type="ECO:0000313" key="4">
    <source>
        <dbReference type="EMBL" id="KAA1068808.1"/>
    </source>
</evidence>
<evidence type="ECO:0008006" key="6">
    <source>
        <dbReference type="Google" id="ProtNLM"/>
    </source>
</evidence>
<organism evidence="4 5">
    <name type="scientific">Puccinia graminis f. sp. tritici</name>
    <dbReference type="NCBI Taxonomy" id="56615"/>
    <lineage>
        <taxon>Eukaryota</taxon>
        <taxon>Fungi</taxon>
        <taxon>Dikarya</taxon>
        <taxon>Basidiomycota</taxon>
        <taxon>Pucciniomycotina</taxon>
        <taxon>Pucciniomycetes</taxon>
        <taxon>Pucciniales</taxon>
        <taxon>Pucciniaceae</taxon>
        <taxon>Puccinia</taxon>
    </lineage>
</organism>
<dbReference type="AlphaFoldDB" id="A0A5B0LYM1"/>
<dbReference type="FunFam" id="3.40.50.720:FF:000245">
    <property type="entry name" value="Short chain dehydrogenase, putative"/>
    <property type="match status" value="1"/>
</dbReference>
<dbReference type="OrthoDB" id="2499089at2759"/>
<reference evidence="4 5" key="1">
    <citation type="submission" date="2019-05" db="EMBL/GenBank/DDBJ databases">
        <title>Emergence of the Ug99 lineage of the wheat stem rust pathogen through somatic hybridization.</title>
        <authorList>
            <person name="Li F."/>
            <person name="Upadhyaya N.M."/>
            <person name="Sperschneider J."/>
            <person name="Matny O."/>
            <person name="Nguyen-Phuc H."/>
            <person name="Mago R."/>
            <person name="Raley C."/>
            <person name="Miller M.E."/>
            <person name="Silverstein K.A.T."/>
            <person name="Henningsen E."/>
            <person name="Hirsch C.D."/>
            <person name="Visser B."/>
            <person name="Pretorius Z.A."/>
            <person name="Steffenson B.J."/>
            <person name="Schwessinger B."/>
            <person name="Dodds P.N."/>
            <person name="Figueroa M."/>
        </authorList>
    </citation>
    <scope>NUCLEOTIDE SEQUENCE [LARGE SCALE GENOMIC DNA]</scope>
    <source>
        <strain evidence="4">21-0</strain>
    </source>
</reference>
<accession>A0A5B0LYM1</accession>
<keyword evidence="5" id="KW-1185">Reference proteome</keyword>
<keyword evidence="3" id="KW-0560">Oxidoreductase</keyword>
<dbReference type="PRINTS" id="PR00080">
    <property type="entry name" value="SDRFAMILY"/>
</dbReference>
<dbReference type="GO" id="GO:0016616">
    <property type="term" value="F:oxidoreductase activity, acting on the CH-OH group of donors, NAD or NADP as acceptor"/>
    <property type="evidence" value="ECO:0007669"/>
    <property type="project" value="UniProtKB-ARBA"/>
</dbReference>
<gene>
    <name evidence="4" type="ORF">PGT21_002509</name>
</gene>
<proteinExistence type="inferred from homology"/>
<sequence>MTTASASKSSQTPEVGVAAALTHGCGDRGASKFRTVFDEFRLDGRVGIVTGANGGIGLESALALAELGAKIWVLDVVESPSTEFEACAVYAKALYRESASRRGEDPAKERLVYRPVDVTDQNALQKICQEIVASEGRLDICIAAAGILPAEKSCIDVTSEEFQKVMSVNSTGVFNTATKAAAEMSALGIPGSIILIASMSGSITNREHAWIAYNTSKSAVLQMGRSMACELGSRGIRVNTLSPGHIRTAMTARYLDENPELESKWSSMNPLGRIGRPHELRGVISWLASDASTFCTGSDIIVSGGHHSW</sequence>
<dbReference type="PRINTS" id="PR00081">
    <property type="entry name" value="GDHRDH"/>
</dbReference>